<accession>A0ABQ3EDF8</accession>
<dbReference type="NCBIfam" id="NF033085">
    <property type="entry name" value="bla_class_C"/>
    <property type="match status" value="1"/>
</dbReference>
<dbReference type="EC" id="3.5.2.6" evidence="3 6"/>
<gene>
    <name evidence="8" type="primary">ampC</name>
    <name evidence="8" type="ORF">GCM10009038_36720</name>
</gene>
<keyword evidence="9" id="KW-1185">Reference proteome</keyword>
<dbReference type="InterPro" id="IPR001466">
    <property type="entry name" value="Beta-lactam-related"/>
</dbReference>
<dbReference type="PANTHER" id="PTHR46825">
    <property type="entry name" value="D-ALANYL-D-ALANINE-CARBOXYPEPTIDASE/ENDOPEPTIDASE AMPH"/>
    <property type="match status" value="1"/>
</dbReference>
<evidence type="ECO:0000256" key="4">
    <source>
        <dbReference type="ARBA" id="ARBA00022801"/>
    </source>
</evidence>
<reference evidence="9" key="1">
    <citation type="journal article" date="2019" name="Int. J. Syst. Evol. Microbiol.">
        <title>The Global Catalogue of Microorganisms (GCM) 10K type strain sequencing project: providing services to taxonomists for standard genome sequencing and annotation.</title>
        <authorList>
            <consortium name="The Broad Institute Genomics Platform"/>
            <consortium name="The Broad Institute Genome Sequencing Center for Infectious Disease"/>
            <person name="Wu L."/>
            <person name="Ma J."/>
        </authorList>
    </citation>
    <scope>NUCLEOTIDE SEQUENCE [LARGE SCALE GENOMIC DNA]</scope>
    <source>
        <strain evidence="9">KCTC 32998</strain>
    </source>
</reference>
<evidence type="ECO:0000313" key="9">
    <source>
        <dbReference type="Proteomes" id="UP000646745"/>
    </source>
</evidence>
<feature type="domain" description="Beta-lactamase-related" evidence="7">
    <location>
        <begin position="25"/>
        <end position="371"/>
    </location>
</feature>
<keyword evidence="5 6" id="KW-0046">Antibiotic resistance</keyword>
<dbReference type="InterPro" id="IPR012338">
    <property type="entry name" value="Beta-lactam/transpept-like"/>
</dbReference>
<protein>
    <recommendedName>
        <fullName evidence="3 6">Beta-lactamase</fullName>
        <ecNumber evidence="3 6">3.5.2.6</ecNumber>
    </recommendedName>
</protein>
<dbReference type="SUPFAM" id="SSF56601">
    <property type="entry name" value="beta-lactamase/transpeptidase-like"/>
    <property type="match status" value="1"/>
</dbReference>
<comment type="catalytic activity">
    <reaction evidence="1 6">
        <text>a beta-lactam + H2O = a substituted beta-amino acid</text>
        <dbReference type="Rhea" id="RHEA:20401"/>
        <dbReference type="ChEBI" id="CHEBI:15377"/>
        <dbReference type="ChEBI" id="CHEBI:35627"/>
        <dbReference type="ChEBI" id="CHEBI:140347"/>
        <dbReference type="EC" id="3.5.2.6"/>
    </reaction>
</comment>
<name>A0ABQ3EDF8_9GAMM</name>
<evidence type="ECO:0000256" key="5">
    <source>
        <dbReference type="ARBA" id="ARBA00023251"/>
    </source>
</evidence>
<organism evidence="8 9">
    <name type="scientific">Salinicola rhizosphaerae</name>
    <dbReference type="NCBI Taxonomy" id="1443141"/>
    <lineage>
        <taxon>Bacteria</taxon>
        <taxon>Pseudomonadati</taxon>
        <taxon>Pseudomonadota</taxon>
        <taxon>Gammaproteobacteria</taxon>
        <taxon>Oceanospirillales</taxon>
        <taxon>Halomonadaceae</taxon>
        <taxon>Salinicola</taxon>
    </lineage>
</organism>
<evidence type="ECO:0000313" key="8">
    <source>
        <dbReference type="EMBL" id="GHB34279.1"/>
    </source>
</evidence>
<keyword evidence="4 6" id="KW-0378">Hydrolase</keyword>
<dbReference type="Proteomes" id="UP000646745">
    <property type="component" value="Unassembled WGS sequence"/>
</dbReference>
<dbReference type="Gene3D" id="3.40.710.10">
    <property type="entry name" value="DD-peptidase/beta-lactamase superfamily"/>
    <property type="match status" value="1"/>
</dbReference>
<dbReference type="InterPro" id="IPR058136">
    <property type="entry name" value="AmpC"/>
</dbReference>
<dbReference type="PROSITE" id="PS00336">
    <property type="entry name" value="BETA_LACTAMASE_C"/>
    <property type="match status" value="1"/>
</dbReference>
<evidence type="ECO:0000256" key="2">
    <source>
        <dbReference type="ARBA" id="ARBA00007840"/>
    </source>
</evidence>
<evidence type="ECO:0000256" key="3">
    <source>
        <dbReference type="ARBA" id="ARBA00012865"/>
    </source>
</evidence>
<proteinExistence type="inferred from homology"/>
<dbReference type="PANTHER" id="PTHR46825:SF8">
    <property type="entry name" value="BETA-LACTAMASE-RELATED"/>
    <property type="match status" value="1"/>
</dbReference>
<evidence type="ECO:0000259" key="7">
    <source>
        <dbReference type="Pfam" id="PF00144"/>
    </source>
</evidence>
<evidence type="ECO:0000256" key="1">
    <source>
        <dbReference type="ARBA" id="ARBA00001526"/>
    </source>
</evidence>
<comment type="caution">
    <text evidence="8">The sequence shown here is derived from an EMBL/GenBank/DDBJ whole genome shotgun (WGS) entry which is preliminary data.</text>
</comment>
<evidence type="ECO:0000256" key="6">
    <source>
        <dbReference type="RuleBase" id="RU361140"/>
    </source>
</evidence>
<dbReference type="Pfam" id="PF00144">
    <property type="entry name" value="Beta-lactamase"/>
    <property type="match status" value="1"/>
</dbReference>
<dbReference type="EMBL" id="BMZI01000010">
    <property type="protein sequence ID" value="GHB34279.1"/>
    <property type="molecule type" value="Genomic_DNA"/>
</dbReference>
<sequence length="378" mass="40807">MLLTLSASSVVWAESGDQGVRRAVDPIVESLMADQQIPGMAIALVRPQGTEVFNYGVADRKTQAPVDDDTLFELGSVSKTFTATLASVAAVQGKLDLDAPVSRYLPELKGSAFDAINGENLATHTGGGLPLFVPDEVKDRKALMAWYRHWQPSEPIGASRVYSNLGIGLLGVETAASLDEPFVTAMRERVFSPLGMADAWYDVPDAETEHYAMGESKDGEPIRVSPGVLDDEAYGIKTTAEDLARLVQANLRLIPVDDDLQSAIDATRQGDFQVGDMTQDLIWEQYPLPVSLETLLAGNGYDMILEPNPAEAIEPPQPPRDDVWINKTGSTNGFGAYVVMLPGQRAGLIMLANRNYPNGARVEAAYRILVALGLSSDD</sequence>
<dbReference type="InterPro" id="IPR050491">
    <property type="entry name" value="AmpC-like"/>
</dbReference>
<comment type="similarity">
    <text evidence="2 6">Belongs to the class-C beta-lactamase family.</text>
</comment>
<dbReference type="InterPro" id="IPR001586">
    <property type="entry name" value="Beta-lactam_class-C_AS"/>
</dbReference>